<evidence type="ECO:0000313" key="3">
    <source>
        <dbReference type="EnsemblMetazoa" id="ADAC001434-PA"/>
    </source>
</evidence>
<proteinExistence type="predicted"/>
<reference evidence="2" key="2">
    <citation type="submission" date="2010-05" db="EMBL/GenBank/DDBJ databases">
        <authorList>
            <person name="Almeida L.G."/>
            <person name="Nicolas M.F."/>
            <person name="Souza R.C."/>
            <person name="Vasconcelos A.T.R."/>
        </authorList>
    </citation>
    <scope>NUCLEOTIDE SEQUENCE</scope>
</reference>
<feature type="region of interest" description="Disordered" evidence="1">
    <location>
        <begin position="111"/>
        <end position="142"/>
    </location>
</feature>
<dbReference type="EMBL" id="ADMH02000378">
    <property type="protein sequence ID" value="ETN66783.1"/>
    <property type="molecule type" value="Genomic_DNA"/>
</dbReference>
<dbReference type="AlphaFoldDB" id="W5JU11"/>
<feature type="compositionally biased region" description="Low complexity" evidence="1">
    <location>
        <begin position="35"/>
        <end position="50"/>
    </location>
</feature>
<protein>
    <submittedName>
        <fullName evidence="2 3">Uncharacterized protein</fullName>
    </submittedName>
</protein>
<evidence type="ECO:0000313" key="2">
    <source>
        <dbReference type="EMBL" id="ETN66783.1"/>
    </source>
</evidence>
<reference evidence="2 4" key="1">
    <citation type="journal article" date="2010" name="BMC Genomics">
        <title>Combination of measures distinguishes pre-miRNAs from other stem-loops in the genome of the newly sequenced Anopheles darlingi.</title>
        <authorList>
            <person name="Mendes N.D."/>
            <person name="Freitas A.T."/>
            <person name="Vasconcelos A.T."/>
            <person name="Sagot M.F."/>
        </authorList>
    </citation>
    <scope>NUCLEOTIDE SEQUENCE</scope>
</reference>
<evidence type="ECO:0000313" key="4">
    <source>
        <dbReference type="Proteomes" id="UP000000673"/>
    </source>
</evidence>
<dbReference type="Proteomes" id="UP000000673">
    <property type="component" value="Unassembled WGS sequence"/>
</dbReference>
<feature type="compositionally biased region" description="Polar residues" evidence="1">
    <location>
        <begin position="64"/>
        <end position="80"/>
    </location>
</feature>
<name>W5JU11_ANODA</name>
<evidence type="ECO:0000256" key="1">
    <source>
        <dbReference type="SAM" id="MobiDB-lite"/>
    </source>
</evidence>
<dbReference type="VEuPathDB" id="VectorBase:ADAC001434"/>
<reference evidence="3" key="4">
    <citation type="submission" date="2015-06" db="UniProtKB">
        <authorList>
            <consortium name="EnsemblMetazoa"/>
        </authorList>
    </citation>
    <scope>IDENTIFICATION</scope>
</reference>
<sequence length="156" mass="16444">MKPVSKPTSSIAPNSTNINNNSITVLDDDAAATPSSSSSSSSSTSRSSNSQHQQRPRKDAAAVSKQQRLQPQAASDVSRCSDTCSFTASESAAPITRIGNDTREQQLAVATAGTSNYDMDVPDSGNKSASVMPPPALQEDDPYAELERILEKAQMP</sequence>
<feature type="compositionally biased region" description="Low complexity" evidence="1">
    <location>
        <begin position="8"/>
        <end position="24"/>
    </location>
</feature>
<dbReference type="VEuPathDB" id="VectorBase:ADAR2_006960"/>
<feature type="region of interest" description="Disordered" evidence="1">
    <location>
        <begin position="1"/>
        <end position="80"/>
    </location>
</feature>
<gene>
    <name evidence="2" type="ORF">AND_001434</name>
</gene>
<organism evidence="2">
    <name type="scientific">Anopheles darlingi</name>
    <name type="common">Mosquito</name>
    <dbReference type="NCBI Taxonomy" id="43151"/>
    <lineage>
        <taxon>Eukaryota</taxon>
        <taxon>Metazoa</taxon>
        <taxon>Ecdysozoa</taxon>
        <taxon>Arthropoda</taxon>
        <taxon>Hexapoda</taxon>
        <taxon>Insecta</taxon>
        <taxon>Pterygota</taxon>
        <taxon>Neoptera</taxon>
        <taxon>Endopterygota</taxon>
        <taxon>Diptera</taxon>
        <taxon>Nematocera</taxon>
        <taxon>Culicoidea</taxon>
        <taxon>Culicidae</taxon>
        <taxon>Anophelinae</taxon>
        <taxon>Anopheles</taxon>
    </lineage>
</organism>
<dbReference type="HOGENOM" id="CLU_1688204_0_0_1"/>
<dbReference type="EnsemblMetazoa" id="ADAC001434-RA">
    <property type="protein sequence ID" value="ADAC001434-PA"/>
    <property type="gene ID" value="ADAC001434"/>
</dbReference>
<keyword evidence="4" id="KW-1185">Reference proteome</keyword>
<accession>W5JU11</accession>
<reference evidence="2" key="3">
    <citation type="journal article" date="2013" name="Nucleic Acids Res.">
        <title>The genome of Anopheles darlingi, the main neotropical malaria vector.</title>
        <authorList>
            <person name="Marinotti O."/>
            <person name="Cerqueira G.C."/>
            <person name="de Almeida L.G."/>
            <person name="Ferro M.I."/>
            <person name="Loreto E.L."/>
            <person name="Zaha A."/>
            <person name="Teixeira S.M."/>
            <person name="Wespiser A.R."/>
            <person name="Almeida E Silva A."/>
            <person name="Schlindwein A.D."/>
            <person name="Pacheco A.C."/>
            <person name="Silva A.L."/>
            <person name="Graveley B.R."/>
            <person name="Walenz B.P."/>
            <person name="Lima Bde A."/>
            <person name="Ribeiro C.A."/>
            <person name="Nunes-Silva C.G."/>
            <person name="de Carvalho C.R."/>
            <person name="Soares C.M."/>
            <person name="de Menezes C.B."/>
            <person name="Matiolli C."/>
            <person name="Caffrey D."/>
            <person name="Araujo D.A."/>
            <person name="de Oliveira D.M."/>
            <person name="Golenbock D."/>
            <person name="Grisard E.C."/>
            <person name="Fantinatti-Garboggini F."/>
            <person name="de Carvalho F.M."/>
            <person name="Barcellos F.G."/>
            <person name="Prosdocimi F."/>
            <person name="May G."/>
            <person name="Azevedo Junior G.M."/>
            <person name="Guimaraes G.M."/>
            <person name="Goldman G.H."/>
            <person name="Padilha I.Q."/>
            <person name="Batista Jda S."/>
            <person name="Ferro J.A."/>
            <person name="Ribeiro J.M."/>
            <person name="Fietto J.L."/>
            <person name="Dabbas K.M."/>
            <person name="Cerdeira L."/>
            <person name="Agnez-Lima L.F."/>
            <person name="Brocchi M."/>
            <person name="de Carvalho M.O."/>
            <person name="Teixeira Mde M."/>
            <person name="Diniz Maia Mde M."/>
            <person name="Goldman M.H."/>
            <person name="Cruz Schneider M.P."/>
            <person name="Felipe M.S."/>
            <person name="Hungria M."/>
            <person name="Nicolas M.F."/>
            <person name="Pereira M."/>
            <person name="Montes M.A."/>
            <person name="Cantao M.E."/>
            <person name="Vincentz M."/>
            <person name="Rafael M.S."/>
            <person name="Silverman N."/>
            <person name="Stoco P.H."/>
            <person name="Souza R.C."/>
            <person name="Vicentini R."/>
            <person name="Gazzinelli R.T."/>
            <person name="Neves Rde O."/>
            <person name="Silva R."/>
            <person name="Astolfi-Filho S."/>
            <person name="Maciel T.E."/>
            <person name="Urmenyi T.P."/>
            <person name="Tadei W.P."/>
            <person name="Camargo E.P."/>
            <person name="de Vasconcelos A.T."/>
        </authorList>
    </citation>
    <scope>NUCLEOTIDE SEQUENCE</scope>
</reference>